<reference evidence="4 5" key="1">
    <citation type="journal article" date="2023" name="Hortic Res">
        <title>The complete reference genome for grapevine (Vitis vinifera L.) genetics and breeding.</title>
        <authorList>
            <person name="Shi X."/>
            <person name="Cao S."/>
            <person name="Wang X."/>
            <person name="Huang S."/>
            <person name="Wang Y."/>
            <person name="Liu Z."/>
            <person name="Liu W."/>
            <person name="Leng X."/>
            <person name="Peng Y."/>
            <person name="Wang N."/>
            <person name="Wang Y."/>
            <person name="Ma Z."/>
            <person name="Xu X."/>
            <person name="Zhang F."/>
            <person name="Xue H."/>
            <person name="Zhong H."/>
            <person name="Wang Y."/>
            <person name="Zhang K."/>
            <person name="Velt A."/>
            <person name="Avia K."/>
            <person name="Holtgrawe D."/>
            <person name="Grimplet J."/>
            <person name="Matus J.T."/>
            <person name="Ware D."/>
            <person name="Wu X."/>
            <person name="Wang H."/>
            <person name="Liu C."/>
            <person name="Fang Y."/>
            <person name="Rustenholz C."/>
            <person name="Cheng Z."/>
            <person name="Xiao H."/>
            <person name="Zhou Y."/>
        </authorList>
    </citation>
    <scope>NUCLEOTIDE SEQUENCE [LARGE SCALE GENOMIC DNA]</scope>
    <source>
        <strain evidence="5">cv. Pinot noir / PN40024</strain>
        <tissue evidence="4">Leaf</tissue>
    </source>
</reference>
<keyword evidence="1" id="KW-0460">Magnesium</keyword>
<gene>
    <name evidence="4" type="ORF">VitviT2T_028023</name>
</gene>
<evidence type="ECO:0000256" key="2">
    <source>
        <dbReference type="SAM" id="MobiDB-lite"/>
    </source>
</evidence>
<evidence type="ECO:0000313" key="5">
    <source>
        <dbReference type="Proteomes" id="UP001227230"/>
    </source>
</evidence>
<sequence>MFGVKTQENKLGDSTLADACLLERDTQKIDQPALTGESFSLTKHSGEGIHSGSMSTRSQTEVVVTATGVSASFGKATPHVETSTHVGHYQQTVEGCFSAQFPTGAIALASVTAVPNSEGSSFSCNGIPQATTVSGTL</sequence>
<dbReference type="Gene3D" id="1.20.1110.10">
    <property type="entry name" value="Calcium-transporting ATPase, transmembrane domain"/>
    <property type="match status" value="1"/>
</dbReference>
<evidence type="ECO:0000259" key="3">
    <source>
        <dbReference type="Pfam" id="PF00122"/>
    </source>
</evidence>
<dbReference type="EMBL" id="CP126665">
    <property type="protein sequence ID" value="WKA10453.1"/>
    <property type="molecule type" value="Genomic_DNA"/>
</dbReference>
<protein>
    <recommendedName>
        <fullName evidence="3">P-type ATPase A domain-containing protein</fullName>
    </recommendedName>
</protein>
<dbReference type="Proteomes" id="UP001227230">
    <property type="component" value="Chromosome 18"/>
</dbReference>
<evidence type="ECO:0000256" key="1">
    <source>
        <dbReference type="ARBA" id="ARBA00022842"/>
    </source>
</evidence>
<dbReference type="SUPFAM" id="SSF81653">
    <property type="entry name" value="Calcium ATPase, transduction domain A"/>
    <property type="match status" value="1"/>
</dbReference>
<dbReference type="InterPro" id="IPR008250">
    <property type="entry name" value="ATPase_P-typ_transduc_dom_A_sf"/>
</dbReference>
<keyword evidence="5" id="KW-1185">Reference proteome</keyword>
<name>A0ABY9DTR6_VITVI</name>
<dbReference type="Pfam" id="PF00122">
    <property type="entry name" value="E1-E2_ATPase"/>
    <property type="match status" value="1"/>
</dbReference>
<accession>A0ABY9DTR6</accession>
<dbReference type="PANTHER" id="PTHR42861">
    <property type="entry name" value="CALCIUM-TRANSPORTING ATPASE"/>
    <property type="match status" value="1"/>
</dbReference>
<proteinExistence type="predicted"/>
<organism evidence="4 5">
    <name type="scientific">Vitis vinifera</name>
    <name type="common">Grape</name>
    <dbReference type="NCBI Taxonomy" id="29760"/>
    <lineage>
        <taxon>Eukaryota</taxon>
        <taxon>Viridiplantae</taxon>
        <taxon>Streptophyta</taxon>
        <taxon>Embryophyta</taxon>
        <taxon>Tracheophyta</taxon>
        <taxon>Spermatophyta</taxon>
        <taxon>Magnoliopsida</taxon>
        <taxon>eudicotyledons</taxon>
        <taxon>Gunneridae</taxon>
        <taxon>Pentapetalae</taxon>
        <taxon>rosids</taxon>
        <taxon>Vitales</taxon>
        <taxon>Vitaceae</taxon>
        <taxon>Viteae</taxon>
        <taxon>Vitis</taxon>
    </lineage>
</organism>
<feature type="domain" description="P-type ATPase A" evidence="3">
    <location>
        <begin position="12"/>
        <end position="80"/>
    </location>
</feature>
<evidence type="ECO:0000313" key="4">
    <source>
        <dbReference type="EMBL" id="WKA10453.1"/>
    </source>
</evidence>
<dbReference type="Gene3D" id="2.70.150.10">
    <property type="entry name" value="Calcium-transporting ATPase, cytoplasmic transduction domain A"/>
    <property type="match status" value="1"/>
</dbReference>
<dbReference type="InterPro" id="IPR059000">
    <property type="entry name" value="ATPase_P-type_domA"/>
</dbReference>
<feature type="region of interest" description="Disordered" evidence="2">
    <location>
        <begin position="34"/>
        <end position="59"/>
    </location>
</feature>